<dbReference type="PANTHER" id="PTHR43422">
    <property type="entry name" value="THIAMINE THIAZOLE SYNTHASE"/>
    <property type="match status" value="1"/>
</dbReference>
<name>A0A7H0IPZ5_9ACTN</name>
<gene>
    <name evidence="1" type="ORF">IAG44_39150</name>
</gene>
<evidence type="ECO:0000313" key="2">
    <source>
        <dbReference type="Proteomes" id="UP000516052"/>
    </source>
</evidence>
<dbReference type="KEGG" id="sroi:IAG44_39150"/>
<dbReference type="PANTHER" id="PTHR43422:SF3">
    <property type="entry name" value="THIAMINE THIAZOLE SYNTHASE"/>
    <property type="match status" value="1"/>
</dbReference>
<keyword evidence="2" id="KW-1185">Reference proteome</keyword>
<accession>A0A7H0IPZ5</accession>
<protein>
    <submittedName>
        <fullName evidence="1">FAD-dependent oxidoreductase</fullName>
    </submittedName>
</protein>
<dbReference type="SUPFAM" id="SSF51905">
    <property type="entry name" value="FAD/NAD(P)-binding domain"/>
    <property type="match status" value="1"/>
</dbReference>
<dbReference type="RefSeq" id="WP_187751784.1">
    <property type="nucleotide sequence ID" value="NZ_CP060828.1"/>
</dbReference>
<dbReference type="Gene3D" id="3.50.50.60">
    <property type="entry name" value="FAD/NAD(P)-binding domain"/>
    <property type="match status" value="1"/>
</dbReference>
<proteinExistence type="predicted"/>
<evidence type="ECO:0000313" key="1">
    <source>
        <dbReference type="EMBL" id="QNP74861.1"/>
    </source>
</evidence>
<dbReference type="EMBL" id="CP060828">
    <property type="protein sequence ID" value="QNP74861.1"/>
    <property type="molecule type" value="Genomic_DNA"/>
</dbReference>
<dbReference type="PRINTS" id="PR00420">
    <property type="entry name" value="RNGMNOXGNASE"/>
</dbReference>
<sequence>MADKGRIRHAVVLGGGLAGLLAATALTRHAQRVTVVERDRMPEGPQPRKGTPQARHAHMLMSSGAEAIDRLVPGFTGRLLGAGGHKVTVRTGVLSCTANGWLPREGELQYIITAGRPLLDWTLRELVLADERITLLEGVDVTGLTGDAQRVTGVTLRSERGDAPSELEADFVVDATGRGSSAPGWLARLGVPQVREEKVDTGLAYATREFKAPAALADLVVNVTADPGDARPGQAGALLPIEDGRWIVTLSGLKGSRPPTEEGEFMAFARGLRHPLLADLISAAEPIGGIHQSRSTVNRRRHYEELPVWPSGFLVVGDAAGAFNPVYGHGMSVAAKTALALRAALDRHGPHPRRPQALQEAVAAAGQDAWSLAVSQDQRYLPSDEGRPGLAARLLRRYMARFSRASASRPSVAAVAADLFTLSAPLSRVTAPKTVLATLLGPTRPPLTEPPLTESERKALAEVTGVSY</sequence>
<dbReference type="Proteomes" id="UP000516052">
    <property type="component" value="Chromosome"/>
</dbReference>
<dbReference type="Pfam" id="PF12831">
    <property type="entry name" value="FAD_oxidored"/>
    <property type="match status" value="1"/>
</dbReference>
<dbReference type="InterPro" id="IPR036188">
    <property type="entry name" value="FAD/NAD-bd_sf"/>
</dbReference>
<dbReference type="AlphaFoldDB" id="A0A7H0IPZ5"/>
<reference evidence="1 2" key="1">
    <citation type="submission" date="2020-08" db="EMBL/GenBank/DDBJ databases">
        <title>A novel species.</title>
        <authorList>
            <person name="Gao J."/>
        </authorList>
    </citation>
    <scope>NUCLEOTIDE SEQUENCE [LARGE SCALE GENOMIC DNA]</scope>
    <source>
        <strain evidence="1 2">CRXT-G-22</strain>
    </source>
</reference>
<organism evidence="1 2">
    <name type="scientific">Streptomyces roseirectus</name>
    <dbReference type="NCBI Taxonomy" id="2768066"/>
    <lineage>
        <taxon>Bacteria</taxon>
        <taxon>Bacillati</taxon>
        <taxon>Actinomycetota</taxon>
        <taxon>Actinomycetes</taxon>
        <taxon>Kitasatosporales</taxon>
        <taxon>Streptomycetaceae</taxon>
        <taxon>Streptomyces</taxon>
    </lineage>
</organism>